<feature type="region of interest" description="Disordered" evidence="1">
    <location>
        <begin position="1"/>
        <end position="25"/>
    </location>
</feature>
<reference evidence="2 3" key="1">
    <citation type="journal article" date="2019" name="Int. J. Syst. Evol. Microbiol.">
        <title>The Global Catalogue of Microorganisms (GCM) 10K type strain sequencing project: providing services to taxonomists for standard genome sequencing and annotation.</title>
        <authorList>
            <consortium name="The Broad Institute Genomics Platform"/>
            <consortium name="The Broad Institute Genome Sequencing Center for Infectious Disease"/>
            <person name="Wu L."/>
            <person name="Ma J."/>
        </authorList>
    </citation>
    <scope>NUCLEOTIDE SEQUENCE [LARGE SCALE GENOMIC DNA]</scope>
    <source>
        <strain evidence="2 3">JCM 15421</strain>
    </source>
</reference>
<protein>
    <submittedName>
        <fullName evidence="2">Uncharacterized protein</fullName>
    </submittedName>
</protein>
<proteinExistence type="predicted"/>
<evidence type="ECO:0000256" key="1">
    <source>
        <dbReference type="SAM" id="MobiDB-lite"/>
    </source>
</evidence>
<organism evidence="2 3">
    <name type="scientific">Dokdonella soli</name>
    <dbReference type="NCBI Taxonomy" id="529810"/>
    <lineage>
        <taxon>Bacteria</taxon>
        <taxon>Pseudomonadati</taxon>
        <taxon>Pseudomonadota</taxon>
        <taxon>Gammaproteobacteria</taxon>
        <taxon>Lysobacterales</taxon>
        <taxon>Rhodanobacteraceae</taxon>
        <taxon>Dokdonella</taxon>
    </lineage>
</organism>
<accession>A0ABN1IIN3</accession>
<dbReference type="RefSeq" id="WP_343790256.1">
    <property type="nucleotide sequence ID" value="NZ_BAAAEU010000008.1"/>
</dbReference>
<name>A0ABN1IIN3_9GAMM</name>
<evidence type="ECO:0000313" key="2">
    <source>
        <dbReference type="EMBL" id="GAA0714732.1"/>
    </source>
</evidence>
<dbReference type="Proteomes" id="UP001501523">
    <property type="component" value="Unassembled WGS sequence"/>
</dbReference>
<gene>
    <name evidence="2" type="ORF">GCM10009105_19550</name>
</gene>
<evidence type="ECO:0000313" key="3">
    <source>
        <dbReference type="Proteomes" id="UP001501523"/>
    </source>
</evidence>
<dbReference type="EMBL" id="BAAAEU010000008">
    <property type="protein sequence ID" value="GAA0714732.1"/>
    <property type="molecule type" value="Genomic_DNA"/>
</dbReference>
<comment type="caution">
    <text evidence="2">The sequence shown here is derived from an EMBL/GenBank/DDBJ whole genome shotgun (WGS) entry which is preliminary data.</text>
</comment>
<keyword evidence="3" id="KW-1185">Reference proteome</keyword>
<sequence length="66" mass="7039">MRTHLLRTVASAETEPAADTGHAVNDDRYGARAVLMNPAPSAPTTDNVATDSENEDRYYLGGYAGI</sequence>